<keyword evidence="1" id="KW-0812">Transmembrane</keyword>
<keyword evidence="1" id="KW-1133">Transmembrane helix</keyword>
<feature type="transmembrane region" description="Helical" evidence="1">
    <location>
        <begin position="67"/>
        <end position="90"/>
    </location>
</feature>
<comment type="caution">
    <text evidence="2">The sequence shown here is derived from an EMBL/GenBank/DDBJ whole genome shotgun (WGS) entry which is preliminary data.</text>
</comment>
<gene>
    <name evidence="2" type="ORF">COV85_04450</name>
</gene>
<evidence type="ECO:0000313" key="2">
    <source>
        <dbReference type="EMBL" id="PIQ74004.1"/>
    </source>
</evidence>
<keyword evidence="1" id="KW-0472">Membrane</keyword>
<organism evidence="2 3">
    <name type="scientific">Candidatus Portnoybacteria bacterium CG11_big_fil_rev_8_21_14_0_20_44_10</name>
    <dbReference type="NCBI Taxonomy" id="1974818"/>
    <lineage>
        <taxon>Bacteria</taxon>
        <taxon>Candidatus Portnoyibacteriota</taxon>
    </lineage>
</organism>
<evidence type="ECO:0000256" key="1">
    <source>
        <dbReference type="SAM" id="Phobius"/>
    </source>
</evidence>
<feature type="transmembrane region" description="Helical" evidence="1">
    <location>
        <begin position="7"/>
        <end position="30"/>
    </location>
</feature>
<sequence>MILIPHILLGALIGLIAPHQYWIVFIFAFASHFLLDAIPHYEYKIQLLKERSEERMGVLNIFRDKQAFFVLGKIATDFLLGMLIAIALVWFSPARQYVLVVALSAVLPDGLLALYWMTKTPLLEKLARFHHFVHPKNNKNTPLLWGITTQLIVSLIVILLILYYR</sequence>
<name>A0A2H0KRG9_9BACT</name>
<accession>A0A2H0KRG9</accession>
<reference evidence="2 3" key="1">
    <citation type="submission" date="2017-09" db="EMBL/GenBank/DDBJ databases">
        <title>Depth-based differentiation of microbial function through sediment-hosted aquifers and enrichment of novel symbionts in the deep terrestrial subsurface.</title>
        <authorList>
            <person name="Probst A.J."/>
            <person name="Ladd B."/>
            <person name="Jarett J.K."/>
            <person name="Geller-Mcgrath D.E."/>
            <person name="Sieber C.M."/>
            <person name="Emerson J.B."/>
            <person name="Anantharaman K."/>
            <person name="Thomas B.C."/>
            <person name="Malmstrom R."/>
            <person name="Stieglmeier M."/>
            <person name="Klingl A."/>
            <person name="Woyke T."/>
            <person name="Ryan C.M."/>
            <person name="Banfield J.F."/>
        </authorList>
    </citation>
    <scope>NUCLEOTIDE SEQUENCE [LARGE SCALE GENOMIC DNA]</scope>
    <source>
        <strain evidence="2">CG11_big_fil_rev_8_21_14_0_20_44_10</strain>
    </source>
</reference>
<protein>
    <submittedName>
        <fullName evidence="2">Uncharacterized protein</fullName>
    </submittedName>
</protein>
<feature type="transmembrane region" description="Helical" evidence="1">
    <location>
        <begin position="97"/>
        <end position="117"/>
    </location>
</feature>
<dbReference type="AlphaFoldDB" id="A0A2H0KRG9"/>
<dbReference type="EMBL" id="PCVN01000120">
    <property type="protein sequence ID" value="PIQ74004.1"/>
    <property type="molecule type" value="Genomic_DNA"/>
</dbReference>
<feature type="transmembrane region" description="Helical" evidence="1">
    <location>
        <begin position="143"/>
        <end position="164"/>
    </location>
</feature>
<evidence type="ECO:0000313" key="3">
    <source>
        <dbReference type="Proteomes" id="UP000231550"/>
    </source>
</evidence>
<dbReference type="Proteomes" id="UP000231550">
    <property type="component" value="Unassembled WGS sequence"/>
</dbReference>
<proteinExistence type="predicted"/>